<dbReference type="OrthoDB" id="5852048at2759"/>
<dbReference type="PANTHER" id="PTHR43372:SF4">
    <property type="entry name" value="FATTY-ACID AMIDE HYDROLASE 2"/>
    <property type="match status" value="1"/>
</dbReference>
<keyword evidence="3" id="KW-1185">Reference proteome</keyword>
<sequence>MVYVFQITSKQLVDAYIHRIEQVNDVINAVVVRLFDEATKKAAEIDKEIAEMDDIRLEEHVRSKPLLGVPFTVKDAVEVSGQIITCGVYNHRDNRCTKSAEVIKRMEAAGAILIAVTNVPEACYWVESSNGIYGRTNNPYDSRRIAGGSSGGEGALISAAGSVVGCCLLEFLLYRAM</sequence>
<dbReference type="EMBL" id="KN555940">
    <property type="protein sequence ID" value="KHJ88378.1"/>
    <property type="molecule type" value="Genomic_DNA"/>
</dbReference>
<dbReference type="SUPFAM" id="SSF75304">
    <property type="entry name" value="Amidase signature (AS) enzymes"/>
    <property type="match status" value="1"/>
</dbReference>
<dbReference type="GO" id="GO:0012505">
    <property type="term" value="C:endomembrane system"/>
    <property type="evidence" value="ECO:0007669"/>
    <property type="project" value="TreeGrafter"/>
</dbReference>
<dbReference type="InterPro" id="IPR036928">
    <property type="entry name" value="AS_sf"/>
</dbReference>
<dbReference type="PANTHER" id="PTHR43372">
    <property type="entry name" value="FATTY-ACID AMIDE HYDROLASE"/>
    <property type="match status" value="1"/>
</dbReference>
<dbReference type="Proteomes" id="UP000053660">
    <property type="component" value="Unassembled WGS sequence"/>
</dbReference>
<gene>
    <name evidence="2" type="ORF">OESDEN_11829</name>
</gene>
<dbReference type="AlphaFoldDB" id="A0A0B1SSU0"/>
<dbReference type="InterPro" id="IPR023631">
    <property type="entry name" value="Amidase_dom"/>
</dbReference>
<evidence type="ECO:0000259" key="1">
    <source>
        <dbReference type="Pfam" id="PF01425"/>
    </source>
</evidence>
<reference evidence="2 3" key="1">
    <citation type="submission" date="2014-03" db="EMBL/GenBank/DDBJ databases">
        <title>Draft genome of the hookworm Oesophagostomum dentatum.</title>
        <authorList>
            <person name="Mitreva M."/>
        </authorList>
    </citation>
    <scope>NUCLEOTIDE SEQUENCE [LARGE SCALE GENOMIC DNA]</scope>
    <source>
        <strain evidence="2 3">OD-Hann</strain>
    </source>
</reference>
<organism evidence="2 3">
    <name type="scientific">Oesophagostomum dentatum</name>
    <name type="common">Nodular worm</name>
    <dbReference type="NCBI Taxonomy" id="61180"/>
    <lineage>
        <taxon>Eukaryota</taxon>
        <taxon>Metazoa</taxon>
        <taxon>Ecdysozoa</taxon>
        <taxon>Nematoda</taxon>
        <taxon>Chromadorea</taxon>
        <taxon>Rhabditida</taxon>
        <taxon>Rhabditina</taxon>
        <taxon>Rhabditomorpha</taxon>
        <taxon>Strongyloidea</taxon>
        <taxon>Strongylidae</taxon>
        <taxon>Oesophagostomum</taxon>
    </lineage>
</organism>
<feature type="domain" description="Amidase" evidence="1">
    <location>
        <begin position="12"/>
        <end position="165"/>
    </location>
</feature>
<name>A0A0B1SSU0_OESDE</name>
<dbReference type="Gene3D" id="3.90.1300.10">
    <property type="entry name" value="Amidase signature (AS) domain"/>
    <property type="match status" value="1"/>
</dbReference>
<evidence type="ECO:0000313" key="2">
    <source>
        <dbReference type="EMBL" id="KHJ88378.1"/>
    </source>
</evidence>
<evidence type="ECO:0000313" key="3">
    <source>
        <dbReference type="Proteomes" id="UP000053660"/>
    </source>
</evidence>
<dbReference type="InterPro" id="IPR052739">
    <property type="entry name" value="FAAH2"/>
</dbReference>
<proteinExistence type="predicted"/>
<accession>A0A0B1SSU0</accession>
<dbReference type="Pfam" id="PF01425">
    <property type="entry name" value="Amidase"/>
    <property type="match status" value="1"/>
</dbReference>
<protein>
    <recommendedName>
        <fullName evidence="1">Amidase domain-containing protein</fullName>
    </recommendedName>
</protein>